<comment type="similarity">
    <text evidence="5">Belongs to the YciB family.</text>
</comment>
<feature type="transmembrane region" description="Helical" evidence="5">
    <location>
        <begin position="82"/>
        <end position="98"/>
    </location>
</feature>
<reference evidence="6" key="1">
    <citation type="submission" date="2023-03" db="EMBL/GenBank/DDBJ databases">
        <title>Chitinimonas shenzhenensis gen. nov., sp. nov., a novel member of family Burkholderiaceae isolated from activated sludge collected in Shen Zhen, China.</title>
        <authorList>
            <person name="Wang X."/>
        </authorList>
    </citation>
    <scope>NUCLEOTIDE SEQUENCE</scope>
    <source>
        <strain evidence="6">DQS-5</strain>
    </source>
</reference>
<accession>A0ABT7DUP1</accession>
<keyword evidence="5" id="KW-0997">Cell inner membrane</keyword>
<dbReference type="EMBL" id="JARRAF010000006">
    <property type="protein sequence ID" value="MDK2123778.1"/>
    <property type="molecule type" value="Genomic_DNA"/>
</dbReference>
<organism evidence="6 7">
    <name type="scientific">Parachitinimonas caeni</name>
    <dbReference type="NCBI Taxonomy" id="3031301"/>
    <lineage>
        <taxon>Bacteria</taxon>
        <taxon>Pseudomonadati</taxon>
        <taxon>Pseudomonadota</taxon>
        <taxon>Betaproteobacteria</taxon>
        <taxon>Neisseriales</taxon>
        <taxon>Chitinibacteraceae</taxon>
        <taxon>Parachitinimonas</taxon>
    </lineage>
</organism>
<keyword evidence="2 5" id="KW-0812">Transmembrane</keyword>
<keyword evidence="3 5" id="KW-1133">Transmembrane helix</keyword>
<proteinExistence type="inferred from homology"/>
<evidence type="ECO:0000256" key="4">
    <source>
        <dbReference type="ARBA" id="ARBA00023136"/>
    </source>
</evidence>
<comment type="subcellular location">
    <subcellularLocation>
        <location evidence="5">Cell inner membrane</location>
        <topology evidence="5">Multi-pass membrane protein</topology>
    </subcellularLocation>
</comment>
<comment type="caution">
    <text evidence="6">The sequence shown here is derived from an EMBL/GenBank/DDBJ whole genome shotgun (WGS) entry which is preliminary data.</text>
</comment>
<keyword evidence="4 5" id="KW-0472">Membrane</keyword>
<evidence type="ECO:0000256" key="5">
    <source>
        <dbReference type="HAMAP-Rule" id="MF_00189"/>
    </source>
</evidence>
<dbReference type="HAMAP" id="MF_00189">
    <property type="entry name" value="YciB"/>
    <property type="match status" value="1"/>
</dbReference>
<dbReference type="PANTHER" id="PTHR36917:SF1">
    <property type="entry name" value="INNER MEMBRANE-SPANNING PROTEIN YCIB"/>
    <property type="match status" value="1"/>
</dbReference>
<comment type="function">
    <text evidence="5">Plays a role in cell envelope biogenesis, maintenance of cell envelope integrity and membrane homeostasis.</text>
</comment>
<feature type="transmembrane region" description="Helical" evidence="5">
    <location>
        <begin position="153"/>
        <end position="171"/>
    </location>
</feature>
<feature type="transmembrane region" description="Helical" evidence="5">
    <location>
        <begin position="119"/>
        <end position="141"/>
    </location>
</feature>
<evidence type="ECO:0000256" key="3">
    <source>
        <dbReference type="ARBA" id="ARBA00022989"/>
    </source>
</evidence>
<dbReference type="PANTHER" id="PTHR36917">
    <property type="entry name" value="INTRACELLULAR SEPTATION PROTEIN A-RELATED"/>
    <property type="match status" value="1"/>
</dbReference>
<dbReference type="NCBIfam" id="NF001325">
    <property type="entry name" value="PRK00259.1-3"/>
    <property type="match status" value="1"/>
</dbReference>
<evidence type="ECO:0000313" key="7">
    <source>
        <dbReference type="Proteomes" id="UP001172778"/>
    </source>
</evidence>
<dbReference type="NCBIfam" id="TIGR00997">
    <property type="entry name" value="ispZ"/>
    <property type="match status" value="1"/>
</dbReference>
<dbReference type="InterPro" id="IPR006008">
    <property type="entry name" value="YciB"/>
</dbReference>
<dbReference type="RefSeq" id="WP_284100083.1">
    <property type="nucleotide sequence ID" value="NZ_JARRAF010000006.1"/>
</dbReference>
<feature type="transmembrane region" description="Helical" evidence="5">
    <location>
        <begin position="51"/>
        <end position="70"/>
    </location>
</feature>
<evidence type="ECO:0000256" key="2">
    <source>
        <dbReference type="ARBA" id="ARBA00022692"/>
    </source>
</evidence>
<keyword evidence="7" id="KW-1185">Reference proteome</keyword>
<dbReference type="Proteomes" id="UP001172778">
    <property type="component" value="Unassembled WGS sequence"/>
</dbReference>
<gene>
    <name evidence="5" type="primary">yciB</name>
    <name evidence="6" type="ORF">PZA18_06920</name>
</gene>
<evidence type="ECO:0000256" key="1">
    <source>
        <dbReference type="ARBA" id="ARBA00022475"/>
    </source>
</evidence>
<protein>
    <recommendedName>
        <fullName evidence="5">Inner membrane-spanning protein YciB</fullName>
    </recommendedName>
</protein>
<feature type="transmembrane region" description="Helical" evidence="5">
    <location>
        <begin position="26"/>
        <end position="44"/>
    </location>
</feature>
<keyword evidence="1 5" id="KW-1003">Cell membrane</keyword>
<dbReference type="Pfam" id="PF04279">
    <property type="entry name" value="IspA"/>
    <property type="match status" value="1"/>
</dbReference>
<sequence length="182" mass="20454">MKLLFDLFPVLLFFLAYKLTGEEIYVATAVAIGATFAQVAYCFLRKKPISPTLWLSFGIVTIFGGATLILHNKTFILWKPTVLYWTLATALLIARYGFRKNGLKSLLGSQLNLPAKIWDRLNIAWASFFTTVGGINLFVAFNFSEHVWVNFKTFGLIGLVFVFSIAQALAISKYIEPDTPKE</sequence>
<name>A0ABT7DUP1_9NEIS</name>
<evidence type="ECO:0000313" key="6">
    <source>
        <dbReference type="EMBL" id="MDK2123778.1"/>
    </source>
</evidence>